<reference evidence="1" key="1">
    <citation type="submission" date="2019-12" db="EMBL/GenBank/DDBJ databases">
        <title>Genome sequencing and annotation of Brassica cretica.</title>
        <authorList>
            <person name="Studholme D.J."/>
            <person name="Sarris P.F."/>
        </authorList>
    </citation>
    <scope>NUCLEOTIDE SEQUENCE</scope>
    <source>
        <strain evidence="1">PFS-001/15</strain>
        <tissue evidence="1">Leaf</tissue>
    </source>
</reference>
<protein>
    <submittedName>
        <fullName evidence="1">Uncharacterized protein</fullName>
    </submittedName>
</protein>
<accession>A0A8S9JDZ9</accession>
<organism evidence="1 2">
    <name type="scientific">Brassica cretica</name>
    <name type="common">Mustard</name>
    <dbReference type="NCBI Taxonomy" id="69181"/>
    <lineage>
        <taxon>Eukaryota</taxon>
        <taxon>Viridiplantae</taxon>
        <taxon>Streptophyta</taxon>
        <taxon>Embryophyta</taxon>
        <taxon>Tracheophyta</taxon>
        <taxon>Spermatophyta</taxon>
        <taxon>Magnoliopsida</taxon>
        <taxon>eudicotyledons</taxon>
        <taxon>Gunneridae</taxon>
        <taxon>Pentapetalae</taxon>
        <taxon>rosids</taxon>
        <taxon>malvids</taxon>
        <taxon>Brassicales</taxon>
        <taxon>Brassicaceae</taxon>
        <taxon>Brassiceae</taxon>
        <taxon>Brassica</taxon>
    </lineage>
</organism>
<evidence type="ECO:0000313" key="1">
    <source>
        <dbReference type="EMBL" id="KAF2579507.1"/>
    </source>
</evidence>
<comment type="caution">
    <text evidence="1">The sequence shown here is derived from an EMBL/GenBank/DDBJ whole genome shotgun (WGS) entry which is preliminary data.</text>
</comment>
<dbReference type="AlphaFoldDB" id="A0A8S9JDZ9"/>
<dbReference type="EMBL" id="QGKW02001660">
    <property type="protein sequence ID" value="KAF2579507.1"/>
    <property type="molecule type" value="Genomic_DNA"/>
</dbReference>
<proteinExistence type="predicted"/>
<gene>
    <name evidence="1" type="ORF">F2Q68_00001956</name>
</gene>
<evidence type="ECO:0000313" key="2">
    <source>
        <dbReference type="Proteomes" id="UP000712281"/>
    </source>
</evidence>
<dbReference type="Proteomes" id="UP000712281">
    <property type="component" value="Unassembled WGS sequence"/>
</dbReference>
<name>A0A8S9JDZ9_BRACR</name>
<sequence length="88" mass="10759">MDPWEEKMNKKEKKEKKKMNEHFDKLGYVTDAHYGIPIRFPCGERFIDENDGLHFRQPWVFGVHEEVQLLRKRTDEIEEIKELMSRRP</sequence>